<dbReference type="InterPro" id="IPR050857">
    <property type="entry name" value="D-2-hydroxyacid_DH"/>
</dbReference>
<evidence type="ECO:0000259" key="6">
    <source>
        <dbReference type="Pfam" id="PF02826"/>
    </source>
</evidence>
<dbReference type="EMBL" id="JAJNDB010000002">
    <property type="protein sequence ID" value="MCD2194113.1"/>
    <property type="molecule type" value="Genomic_DNA"/>
</dbReference>
<comment type="caution">
    <text evidence="7">The sequence shown here is derived from an EMBL/GenBank/DDBJ whole genome shotgun (WGS) entry which is preliminary data.</text>
</comment>
<evidence type="ECO:0000259" key="5">
    <source>
        <dbReference type="Pfam" id="PF00389"/>
    </source>
</evidence>
<sequence length="324" mass="34239">MPEVRNVAILDDYQRVARTSADWGRLAAGVTTFHHHLGGPHDVVAALEPFDVLVVMRERTALPAEVLERLPNLRLLVTTGPANAAIDVAAAHRLGVTVCGTGGVLDNAATVEMTWALVLATLRHVPEEDRRLRDGGWQETVGGDLKGHRLGVVGLGGIGRPVAAVGQAFGMDVAAWSRHLDPDDARAVGVTPVSKDELFTTADVVTIHMKLSRGSRGLVGREDLERMGPHAILVNTSRGPIVDEDALLAVLHAGSIGGAGLDVYGAEPLPVDSPWRSAPRTVLTPHLGYVTGRTLSTMYADAVEDIEAFVAGSPVRELAVPPAP</sequence>
<dbReference type="PANTHER" id="PTHR42789:SF1">
    <property type="entry name" value="D-ISOMER SPECIFIC 2-HYDROXYACID DEHYDROGENASE FAMILY PROTEIN (AFU_ORTHOLOGUE AFUA_6G10090)"/>
    <property type="match status" value="1"/>
</dbReference>
<dbReference type="Gene3D" id="3.40.50.720">
    <property type="entry name" value="NAD(P)-binding Rossmann-like Domain"/>
    <property type="match status" value="2"/>
</dbReference>
<evidence type="ECO:0000256" key="1">
    <source>
        <dbReference type="ARBA" id="ARBA00005854"/>
    </source>
</evidence>
<reference evidence="7 8" key="1">
    <citation type="submission" date="2021-11" db="EMBL/GenBank/DDBJ databases">
        <title>Draft genome sequence of Actinomycetospora sp. SF1 isolated from the rhizosphere soil.</title>
        <authorList>
            <person name="Duangmal K."/>
            <person name="Chantavorakit T."/>
        </authorList>
    </citation>
    <scope>NUCLEOTIDE SEQUENCE [LARGE SCALE GENOMIC DNA]</scope>
    <source>
        <strain evidence="7 8">TBRC 5722</strain>
    </source>
</reference>
<dbReference type="PANTHER" id="PTHR42789">
    <property type="entry name" value="D-ISOMER SPECIFIC 2-HYDROXYACID DEHYDROGENASE FAMILY PROTEIN (AFU_ORTHOLOGUE AFUA_6G10090)"/>
    <property type="match status" value="1"/>
</dbReference>
<proteinExistence type="inferred from homology"/>
<comment type="similarity">
    <text evidence="1 4">Belongs to the D-isomer specific 2-hydroxyacid dehydrogenase family.</text>
</comment>
<dbReference type="CDD" id="cd12169">
    <property type="entry name" value="PGDH_like_1"/>
    <property type="match status" value="1"/>
</dbReference>
<dbReference type="InterPro" id="IPR036291">
    <property type="entry name" value="NAD(P)-bd_dom_sf"/>
</dbReference>
<dbReference type="Pfam" id="PF02826">
    <property type="entry name" value="2-Hacid_dh_C"/>
    <property type="match status" value="1"/>
</dbReference>
<dbReference type="InterPro" id="IPR006139">
    <property type="entry name" value="D-isomer_2_OHA_DH_cat_dom"/>
</dbReference>
<evidence type="ECO:0000256" key="3">
    <source>
        <dbReference type="ARBA" id="ARBA00023027"/>
    </source>
</evidence>
<feature type="domain" description="D-isomer specific 2-hydroxyacid dehydrogenase catalytic" evidence="5">
    <location>
        <begin position="41"/>
        <end position="317"/>
    </location>
</feature>
<gene>
    <name evidence="7" type="ORF">LQ327_12080</name>
</gene>
<evidence type="ECO:0000313" key="8">
    <source>
        <dbReference type="Proteomes" id="UP001199469"/>
    </source>
</evidence>
<name>A0ABS8P7Y4_9PSEU</name>
<dbReference type="Proteomes" id="UP001199469">
    <property type="component" value="Unassembled WGS sequence"/>
</dbReference>
<keyword evidence="3" id="KW-0520">NAD</keyword>
<feature type="domain" description="D-isomer specific 2-hydroxyacid dehydrogenase NAD-binding" evidence="6">
    <location>
        <begin position="116"/>
        <end position="288"/>
    </location>
</feature>
<dbReference type="Pfam" id="PF00389">
    <property type="entry name" value="2-Hacid_dh"/>
    <property type="match status" value="1"/>
</dbReference>
<dbReference type="SUPFAM" id="SSF51735">
    <property type="entry name" value="NAD(P)-binding Rossmann-fold domains"/>
    <property type="match status" value="1"/>
</dbReference>
<protein>
    <submittedName>
        <fullName evidence="7">D-2-hydroxyacid dehydrogenase family protein</fullName>
    </submittedName>
</protein>
<evidence type="ECO:0000256" key="4">
    <source>
        <dbReference type="RuleBase" id="RU003719"/>
    </source>
</evidence>
<dbReference type="RefSeq" id="WP_230733711.1">
    <property type="nucleotide sequence ID" value="NZ_JAJNDB010000002.1"/>
</dbReference>
<evidence type="ECO:0000256" key="2">
    <source>
        <dbReference type="ARBA" id="ARBA00023002"/>
    </source>
</evidence>
<keyword evidence="8" id="KW-1185">Reference proteome</keyword>
<dbReference type="InterPro" id="IPR006140">
    <property type="entry name" value="D-isomer_DH_NAD-bd"/>
</dbReference>
<organism evidence="7 8">
    <name type="scientific">Actinomycetospora endophytica</name>
    <dbReference type="NCBI Taxonomy" id="2291215"/>
    <lineage>
        <taxon>Bacteria</taxon>
        <taxon>Bacillati</taxon>
        <taxon>Actinomycetota</taxon>
        <taxon>Actinomycetes</taxon>
        <taxon>Pseudonocardiales</taxon>
        <taxon>Pseudonocardiaceae</taxon>
        <taxon>Actinomycetospora</taxon>
    </lineage>
</organism>
<accession>A0ABS8P7Y4</accession>
<keyword evidence="2 4" id="KW-0560">Oxidoreductase</keyword>
<dbReference type="SUPFAM" id="SSF52283">
    <property type="entry name" value="Formate/glycerate dehydrogenase catalytic domain-like"/>
    <property type="match status" value="1"/>
</dbReference>
<evidence type="ECO:0000313" key="7">
    <source>
        <dbReference type="EMBL" id="MCD2194113.1"/>
    </source>
</evidence>